<dbReference type="Pfam" id="PF05016">
    <property type="entry name" value="ParE_toxin"/>
    <property type="match status" value="1"/>
</dbReference>
<dbReference type="RefSeq" id="WP_119593189.1">
    <property type="nucleotide sequence ID" value="NZ_QXFM01000112.1"/>
</dbReference>
<keyword evidence="4" id="KW-1185">Reference proteome</keyword>
<name>A0A3A1P4E0_9SPHN</name>
<dbReference type="Gene3D" id="3.30.2310.20">
    <property type="entry name" value="RelE-like"/>
    <property type="match status" value="1"/>
</dbReference>
<dbReference type="InterPro" id="IPR035093">
    <property type="entry name" value="RelE/ParE_toxin_dom_sf"/>
</dbReference>
<dbReference type="SUPFAM" id="SSF143011">
    <property type="entry name" value="RelE-like"/>
    <property type="match status" value="1"/>
</dbReference>
<accession>A0A3A1P4E0</accession>
<dbReference type="OrthoDB" id="5570653at2"/>
<proteinExistence type="inferred from homology"/>
<dbReference type="PANTHER" id="PTHR35601">
    <property type="entry name" value="TOXIN RELE"/>
    <property type="match status" value="1"/>
</dbReference>
<dbReference type="Proteomes" id="UP000265366">
    <property type="component" value="Unassembled WGS sequence"/>
</dbReference>
<sequence>MAWTVEITPGARKQLRKLGHAPSARIVTGLEEIAALDHPNQRGKAMVGNYSGYWRYRFGDFRVIARIEDDRLVVVVVAVGHRREVYD</sequence>
<dbReference type="PANTHER" id="PTHR35601:SF1">
    <property type="entry name" value="TOXIN RELE"/>
    <property type="match status" value="1"/>
</dbReference>
<comment type="similarity">
    <text evidence="1">Belongs to the RelE toxin family.</text>
</comment>
<evidence type="ECO:0000256" key="2">
    <source>
        <dbReference type="ARBA" id="ARBA00022649"/>
    </source>
</evidence>
<keyword evidence="2" id="KW-1277">Toxin-antitoxin system</keyword>
<comment type="caution">
    <text evidence="3">The sequence shown here is derived from an EMBL/GenBank/DDBJ whole genome shotgun (WGS) entry which is preliminary data.</text>
</comment>
<gene>
    <name evidence="3" type="ORF">D2V17_12775</name>
</gene>
<protein>
    <submittedName>
        <fullName evidence="3">Type II toxin-antitoxin system RelE/ParE family toxin</fullName>
    </submittedName>
</protein>
<evidence type="ECO:0000313" key="3">
    <source>
        <dbReference type="EMBL" id="RIV83462.1"/>
    </source>
</evidence>
<dbReference type="EMBL" id="QXFM01000112">
    <property type="protein sequence ID" value="RIV83462.1"/>
    <property type="molecule type" value="Genomic_DNA"/>
</dbReference>
<dbReference type="AlphaFoldDB" id="A0A3A1P4E0"/>
<evidence type="ECO:0000256" key="1">
    <source>
        <dbReference type="ARBA" id="ARBA00006226"/>
    </source>
</evidence>
<dbReference type="InterPro" id="IPR007712">
    <property type="entry name" value="RelE/ParE_toxin"/>
</dbReference>
<reference evidence="3 4" key="1">
    <citation type="submission" date="2018-08" db="EMBL/GenBank/DDBJ databases">
        <title>Erythrobacter zhengii sp.nov., a bacterium isolated from deep-sea sediment.</title>
        <authorList>
            <person name="Fang C."/>
            <person name="Wu Y.-H."/>
            <person name="Sun C."/>
            <person name="Wang H."/>
            <person name="Cheng H."/>
            <person name="Meng F.-X."/>
            <person name="Wang C.-S."/>
            <person name="Xu X.-W."/>
        </authorList>
    </citation>
    <scope>NUCLEOTIDE SEQUENCE [LARGE SCALE GENOMIC DNA]</scope>
    <source>
        <strain evidence="3 4">CCTCC AB 2015396</strain>
    </source>
</reference>
<dbReference type="NCBIfam" id="TIGR02385">
    <property type="entry name" value="RelE_StbE"/>
    <property type="match status" value="1"/>
</dbReference>
<evidence type="ECO:0000313" key="4">
    <source>
        <dbReference type="Proteomes" id="UP000265366"/>
    </source>
</evidence>
<organism evidence="3 4">
    <name type="scientific">Aurantiacibacter xanthus</name>
    <dbReference type="NCBI Taxonomy" id="1784712"/>
    <lineage>
        <taxon>Bacteria</taxon>
        <taxon>Pseudomonadati</taxon>
        <taxon>Pseudomonadota</taxon>
        <taxon>Alphaproteobacteria</taxon>
        <taxon>Sphingomonadales</taxon>
        <taxon>Erythrobacteraceae</taxon>
        <taxon>Aurantiacibacter</taxon>
    </lineage>
</organism>